<dbReference type="InterPro" id="IPR050722">
    <property type="entry name" value="Pyruvate:ferred/Flavod_OxRd"/>
</dbReference>
<organism evidence="3">
    <name type="scientific">marine sediment metagenome</name>
    <dbReference type="NCBI Taxonomy" id="412755"/>
    <lineage>
        <taxon>unclassified sequences</taxon>
        <taxon>metagenomes</taxon>
        <taxon>ecological metagenomes</taxon>
    </lineage>
</organism>
<evidence type="ECO:0000313" key="3">
    <source>
        <dbReference type="EMBL" id="GAH94672.1"/>
    </source>
</evidence>
<dbReference type="PANTHER" id="PTHR32154:SF0">
    <property type="entry name" value="PYRUVATE-FLAVODOXIN OXIDOREDUCTASE-RELATED"/>
    <property type="match status" value="1"/>
</dbReference>
<dbReference type="GO" id="GO:0016491">
    <property type="term" value="F:oxidoreductase activity"/>
    <property type="evidence" value="ECO:0007669"/>
    <property type="project" value="UniProtKB-KW"/>
</dbReference>
<dbReference type="Gene3D" id="3.40.50.970">
    <property type="match status" value="1"/>
</dbReference>
<proteinExistence type="predicted"/>
<dbReference type="GO" id="GO:0006979">
    <property type="term" value="P:response to oxidative stress"/>
    <property type="evidence" value="ECO:0007669"/>
    <property type="project" value="TreeGrafter"/>
</dbReference>
<gene>
    <name evidence="3" type="ORF">S06H3_00844</name>
</gene>
<dbReference type="FunFam" id="3.40.50.970:FF:000012">
    <property type="entry name" value="Pyruvate:ferredoxin (Flavodoxin) oxidoreductase"/>
    <property type="match status" value="1"/>
</dbReference>
<protein>
    <recommendedName>
        <fullName evidence="2">Pyruvate flavodoxin/ferredoxin oxidoreductase pyrimidine binding domain-containing protein</fullName>
    </recommendedName>
</protein>
<reference evidence="3" key="1">
    <citation type="journal article" date="2014" name="Front. Microbiol.">
        <title>High frequency of phylogenetically diverse reductive dehalogenase-homologous genes in deep subseafloor sedimentary metagenomes.</title>
        <authorList>
            <person name="Kawai M."/>
            <person name="Futagami T."/>
            <person name="Toyoda A."/>
            <person name="Takaki Y."/>
            <person name="Nishi S."/>
            <person name="Hori S."/>
            <person name="Arai W."/>
            <person name="Tsubouchi T."/>
            <person name="Morono Y."/>
            <person name="Uchiyama I."/>
            <person name="Ito T."/>
            <person name="Fujiyama A."/>
            <person name="Inagaki F."/>
            <person name="Takami H."/>
        </authorList>
    </citation>
    <scope>NUCLEOTIDE SEQUENCE</scope>
    <source>
        <strain evidence="3">Expedition CK06-06</strain>
    </source>
</reference>
<dbReference type="SUPFAM" id="SSF52518">
    <property type="entry name" value="Thiamin diphosphate-binding fold (THDP-binding)"/>
    <property type="match status" value="1"/>
</dbReference>
<keyword evidence="1" id="KW-0560">Oxidoreductase</keyword>
<evidence type="ECO:0000259" key="2">
    <source>
        <dbReference type="Pfam" id="PF01855"/>
    </source>
</evidence>
<dbReference type="Pfam" id="PF01855">
    <property type="entry name" value="POR_N"/>
    <property type="match status" value="1"/>
</dbReference>
<dbReference type="InterPro" id="IPR002880">
    <property type="entry name" value="Pyrv_Fd/Flavodoxin_OxRdtase_N"/>
</dbReference>
<feature type="domain" description="Pyruvate flavodoxin/ferredoxin oxidoreductase pyrimidine binding" evidence="2">
    <location>
        <begin position="16"/>
        <end position="239"/>
    </location>
</feature>
<dbReference type="PANTHER" id="PTHR32154">
    <property type="entry name" value="PYRUVATE-FLAVODOXIN OXIDOREDUCTASE-RELATED"/>
    <property type="match status" value="1"/>
</dbReference>
<comment type="caution">
    <text evidence="3">The sequence shown here is derived from an EMBL/GenBank/DDBJ whole genome shotgun (WGS) entry which is preliminary data.</text>
</comment>
<dbReference type="EMBL" id="BARV01000183">
    <property type="protein sequence ID" value="GAH94672.1"/>
    <property type="molecule type" value="Genomic_DNA"/>
</dbReference>
<dbReference type="InterPro" id="IPR029061">
    <property type="entry name" value="THDP-binding"/>
</dbReference>
<feature type="non-terminal residue" evidence="3">
    <location>
        <position position="279"/>
    </location>
</feature>
<accession>X1JKS2</accession>
<evidence type="ECO:0000256" key="1">
    <source>
        <dbReference type="ARBA" id="ARBA00023002"/>
    </source>
</evidence>
<dbReference type="CDD" id="cd07034">
    <property type="entry name" value="TPP_PYR_PFOR_IOR-alpha_like"/>
    <property type="match status" value="1"/>
</dbReference>
<name>X1JKS2_9ZZZZ</name>
<sequence length="279" mass="30638">MAKKHVEVGTTAVAMAMRQINPDVLAAYPVTPQTAIVQTFSQYVADGKVDTEFITVESEHSAMSACVGAAAAGARVMTATASAGLALMWEILSVASGLRMPITMVNVNRALSAPINIHCDHSDSMGARDSGWIQIYSENSQETYDNVIQAVRIAESEEVRLPVMVMLDGFIISHGIEEFETLEDEDVKNFIGENKPKYSLLDVKEPVTHGPLQLFDYYFETKRQQADAIYKSRAVIEEVGKEYEKLSGRSQPIIEKYFTDDAEFLIVVLSSTAGTVKSV</sequence>
<dbReference type="AlphaFoldDB" id="X1JKS2"/>